<keyword evidence="2" id="KW-0732">Signal</keyword>
<dbReference type="STRING" id="471854.Dfer_0518"/>
<sequence>MKKAAFYIAAVLLLMGTTLWAQSASDQTKGKSTEKKSQDARKAGTQSRASGSASITSEATTGTPPTHIDKTNSVPPASNPQNTGVNAVNRKKSGSTVQGSSKKKSNTASQTPSGDQPQKKKENP</sequence>
<feature type="compositionally biased region" description="Polar residues" evidence="1">
    <location>
        <begin position="44"/>
        <end position="64"/>
    </location>
</feature>
<accession>C6VZH3</accession>
<keyword evidence="4" id="KW-1185">Reference proteome</keyword>
<evidence type="ECO:0000256" key="2">
    <source>
        <dbReference type="SAM" id="SignalP"/>
    </source>
</evidence>
<evidence type="ECO:0000313" key="4">
    <source>
        <dbReference type="Proteomes" id="UP000002011"/>
    </source>
</evidence>
<evidence type="ECO:0000256" key="1">
    <source>
        <dbReference type="SAM" id="MobiDB-lite"/>
    </source>
</evidence>
<organism evidence="3 4">
    <name type="scientific">Dyadobacter fermentans (strain ATCC 700827 / DSM 18053 / CIP 107007 / KCTC 52180 / NS114)</name>
    <dbReference type="NCBI Taxonomy" id="471854"/>
    <lineage>
        <taxon>Bacteria</taxon>
        <taxon>Pseudomonadati</taxon>
        <taxon>Bacteroidota</taxon>
        <taxon>Cytophagia</taxon>
        <taxon>Cytophagales</taxon>
        <taxon>Spirosomataceae</taxon>
        <taxon>Dyadobacter</taxon>
    </lineage>
</organism>
<feature type="compositionally biased region" description="Polar residues" evidence="1">
    <location>
        <begin position="71"/>
        <end position="86"/>
    </location>
</feature>
<gene>
    <name evidence="3" type="ordered locus">Dfer_0518</name>
</gene>
<feature type="compositionally biased region" description="Polar residues" evidence="1">
    <location>
        <begin position="94"/>
        <end position="116"/>
    </location>
</feature>
<evidence type="ECO:0000313" key="3">
    <source>
        <dbReference type="EMBL" id="ACT91785.1"/>
    </source>
</evidence>
<feature type="region of interest" description="Disordered" evidence="1">
    <location>
        <begin position="22"/>
        <end position="124"/>
    </location>
</feature>
<dbReference type="HOGENOM" id="CLU_2000296_0_0_10"/>
<name>C6VZH3_DYAFD</name>
<feature type="chain" id="PRO_5002972151" evidence="2">
    <location>
        <begin position="24"/>
        <end position="124"/>
    </location>
</feature>
<reference evidence="3 4" key="1">
    <citation type="journal article" date="2009" name="Stand. Genomic Sci.">
        <title>Complete genome sequence of Dyadobacter fermentans type strain (NS114).</title>
        <authorList>
            <person name="Lang E."/>
            <person name="Lapidus A."/>
            <person name="Chertkov O."/>
            <person name="Brettin T."/>
            <person name="Detter J.C."/>
            <person name="Han C."/>
            <person name="Copeland A."/>
            <person name="Glavina Del Rio T."/>
            <person name="Nolan M."/>
            <person name="Chen F."/>
            <person name="Lucas S."/>
            <person name="Tice H."/>
            <person name="Cheng J.F."/>
            <person name="Land M."/>
            <person name="Hauser L."/>
            <person name="Chang Y.J."/>
            <person name="Jeffries C.D."/>
            <person name="Kopitz M."/>
            <person name="Bruce D."/>
            <person name="Goodwin L."/>
            <person name="Pitluck S."/>
            <person name="Ovchinnikova G."/>
            <person name="Pati A."/>
            <person name="Ivanova N."/>
            <person name="Mavrommatis K."/>
            <person name="Chen A."/>
            <person name="Palaniappan K."/>
            <person name="Chain P."/>
            <person name="Bristow J."/>
            <person name="Eisen J.A."/>
            <person name="Markowitz V."/>
            <person name="Hugenholtz P."/>
            <person name="Goker M."/>
            <person name="Rohde M."/>
            <person name="Kyrpides N.C."/>
            <person name="Klenk H.P."/>
        </authorList>
    </citation>
    <scope>NUCLEOTIDE SEQUENCE [LARGE SCALE GENOMIC DNA]</scope>
    <source>
        <strain evidence="4">ATCC 700827 / DSM 18053 / CIP 107007 / KCTC 52180 / NS114</strain>
    </source>
</reference>
<dbReference type="Proteomes" id="UP000002011">
    <property type="component" value="Chromosome"/>
</dbReference>
<proteinExistence type="predicted"/>
<dbReference type="KEGG" id="dfe:Dfer_0518"/>
<dbReference type="RefSeq" id="WP_012780133.1">
    <property type="nucleotide sequence ID" value="NC_013037.1"/>
</dbReference>
<protein>
    <submittedName>
        <fullName evidence="3">Uncharacterized protein</fullName>
    </submittedName>
</protein>
<dbReference type="EMBL" id="CP001619">
    <property type="protein sequence ID" value="ACT91785.1"/>
    <property type="molecule type" value="Genomic_DNA"/>
</dbReference>
<dbReference type="AlphaFoldDB" id="C6VZH3"/>
<feature type="compositionally biased region" description="Basic and acidic residues" evidence="1">
    <location>
        <begin position="28"/>
        <end position="42"/>
    </location>
</feature>
<feature type="signal peptide" evidence="2">
    <location>
        <begin position="1"/>
        <end position="23"/>
    </location>
</feature>
<dbReference type="OrthoDB" id="9934252at2"/>